<name>A0A1A9WWR8_9MUSC</name>
<feature type="signal peptide" evidence="1">
    <location>
        <begin position="1"/>
        <end position="24"/>
    </location>
</feature>
<evidence type="ECO:0000313" key="3">
    <source>
        <dbReference type="Proteomes" id="UP000091820"/>
    </source>
</evidence>
<keyword evidence="1" id="KW-0732">Signal</keyword>
<evidence type="ECO:0000313" key="2">
    <source>
        <dbReference type="EnsemblMetazoa" id="GBRI035264-PA"/>
    </source>
</evidence>
<dbReference type="VEuPathDB" id="VectorBase:GBRI035264"/>
<feature type="chain" id="PRO_5008400763" evidence="1">
    <location>
        <begin position="25"/>
        <end position="116"/>
    </location>
</feature>
<dbReference type="AlphaFoldDB" id="A0A1A9WWR8"/>
<dbReference type="EnsemblMetazoa" id="GBRI035264-RA">
    <property type="protein sequence ID" value="GBRI035264-PA"/>
    <property type="gene ID" value="GBRI035264"/>
</dbReference>
<dbReference type="Proteomes" id="UP000091820">
    <property type="component" value="Unassembled WGS sequence"/>
</dbReference>
<organism evidence="2 3">
    <name type="scientific">Glossina brevipalpis</name>
    <dbReference type="NCBI Taxonomy" id="37001"/>
    <lineage>
        <taxon>Eukaryota</taxon>
        <taxon>Metazoa</taxon>
        <taxon>Ecdysozoa</taxon>
        <taxon>Arthropoda</taxon>
        <taxon>Hexapoda</taxon>
        <taxon>Insecta</taxon>
        <taxon>Pterygota</taxon>
        <taxon>Neoptera</taxon>
        <taxon>Endopterygota</taxon>
        <taxon>Diptera</taxon>
        <taxon>Brachycera</taxon>
        <taxon>Muscomorpha</taxon>
        <taxon>Hippoboscoidea</taxon>
        <taxon>Glossinidae</taxon>
        <taxon>Glossina</taxon>
    </lineage>
</organism>
<evidence type="ECO:0000256" key="1">
    <source>
        <dbReference type="SAM" id="SignalP"/>
    </source>
</evidence>
<reference evidence="2" key="2">
    <citation type="submission" date="2020-05" db="UniProtKB">
        <authorList>
            <consortium name="EnsemblMetazoa"/>
        </authorList>
    </citation>
    <scope>IDENTIFICATION</scope>
    <source>
        <strain evidence="2">IAEA</strain>
    </source>
</reference>
<proteinExistence type="predicted"/>
<sequence length="116" mass="13517">MYACGSSSSTAAITMFLHLFPIHAACLQNFYSIFHMQAAYFEHEYRIEDSDDSHVEVTSKSEETETQKEGESFYMRFRLKANAKCFVRFNLTYDDIPRKLLQGMTRSYSQIPCDIK</sequence>
<protein>
    <submittedName>
        <fullName evidence="2">Uncharacterized protein</fullName>
    </submittedName>
</protein>
<keyword evidence="3" id="KW-1185">Reference proteome</keyword>
<accession>A0A1A9WWR8</accession>
<reference evidence="3" key="1">
    <citation type="submission" date="2014-03" db="EMBL/GenBank/DDBJ databases">
        <authorList>
            <person name="Aksoy S."/>
            <person name="Warren W."/>
            <person name="Wilson R.K."/>
        </authorList>
    </citation>
    <scope>NUCLEOTIDE SEQUENCE [LARGE SCALE GENOMIC DNA]</scope>
    <source>
        <strain evidence="3">IAEA</strain>
    </source>
</reference>